<dbReference type="InterPro" id="IPR056039">
    <property type="entry name" value="DUF7622"/>
</dbReference>
<reference evidence="3" key="1">
    <citation type="submission" date="2022-10" db="EMBL/GenBank/DDBJ databases">
        <title>Genome assembly of Pristionchus species.</title>
        <authorList>
            <person name="Yoshida K."/>
            <person name="Sommer R.J."/>
        </authorList>
    </citation>
    <scope>NUCLEOTIDE SEQUENCE [LARGE SCALE GENOMIC DNA]</scope>
    <source>
        <strain evidence="3">RS5460</strain>
    </source>
</reference>
<dbReference type="EMBL" id="BTRK01000005">
    <property type="protein sequence ID" value="GMR55544.1"/>
    <property type="molecule type" value="Genomic_DNA"/>
</dbReference>
<dbReference type="PANTHER" id="PTHR37433:SF5">
    <property type="entry name" value="DUF753 DOMAIN-CONTAINING PROTEIN-RELATED"/>
    <property type="match status" value="1"/>
</dbReference>
<evidence type="ECO:0000259" key="1">
    <source>
        <dbReference type="Pfam" id="PF24602"/>
    </source>
</evidence>
<keyword evidence="3" id="KW-1185">Reference proteome</keyword>
<organism evidence="2 3">
    <name type="scientific">Pristionchus mayeri</name>
    <dbReference type="NCBI Taxonomy" id="1317129"/>
    <lineage>
        <taxon>Eukaryota</taxon>
        <taxon>Metazoa</taxon>
        <taxon>Ecdysozoa</taxon>
        <taxon>Nematoda</taxon>
        <taxon>Chromadorea</taxon>
        <taxon>Rhabditida</taxon>
        <taxon>Rhabditina</taxon>
        <taxon>Diplogasteromorpha</taxon>
        <taxon>Diplogasteroidea</taxon>
        <taxon>Neodiplogasteridae</taxon>
        <taxon>Pristionchus</taxon>
    </lineage>
</organism>
<feature type="non-terminal residue" evidence="2">
    <location>
        <position position="1"/>
    </location>
</feature>
<name>A0AAN5I8M6_9BILA</name>
<feature type="domain" description="DUF7622" evidence="1">
    <location>
        <begin position="15"/>
        <end position="83"/>
    </location>
</feature>
<evidence type="ECO:0000313" key="2">
    <source>
        <dbReference type="EMBL" id="GMR55544.1"/>
    </source>
</evidence>
<proteinExistence type="predicted"/>
<feature type="non-terminal residue" evidence="2">
    <location>
        <position position="116"/>
    </location>
</feature>
<dbReference type="PANTHER" id="PTHR37433">
    <property type="entry name" value="PROTEIN CBG25136-RELATED"/>
    <property type="match status" value="1"/>
</dbReference>
<protein>
    <recommendedName>
        <fullName evidence="1">DUF7622 domain-containing protein</fullName>
    </recommendedName>
</protein>
<gene>
    <name evidence="2" type="ORF">PMAYCL1PPCAC_25739</name>
</gene>
<dbReference type="AlphaFoldDB" id="A0AAN5I8M6"/>
<evidence type="ECO:0000313" key="3">
    <source>
        <dbReference type="Proteomes" id="UP001328107"/>
    </source>
</evidence>
<comment type="caution">
    <text evidence="2">The sequence shown here is derived from an EMBL/GenBank/DDBJ whole genome shotgun (WGS) entry which is preliminary data.</text>
</comment>
<dbReference type="Pfam" id="PF24602">
    <property type="entry name" value="DUF7622"/>
    <property type="match status" value="1"/>
</dbReference>
<sequence length="116" mass="12843">NCNTKIPMFNITKRGKGECYLKSPVTETSKCWGDYCYWSGENQRGCIDAAGADENFQLRLGESSYNSEYMVICKGNYCNSDYKFPNGTIVGPSAARRFTSSLDSALSLSTLFAITL</sequence>
<dbReference type="Proteomes" id="UP001328107">
    <property type="component" value="Unassembled WGS sequence"/>
</dbReference>
<accession>A0AAN5I8M6</accession>